<accession>A0AAP2D913</accession>
<gene>
    <name evidence="2" type="ORF">KK078_08945</name>
</gene>
<reference evidence="2 3" key="1">
    <citation type="submission" date="2021-05" db="EMBL/GenBank/DDBJ databases">
        <title>A Polyphasic approach of four new species of the genus Ohtaekwangia: Ohtaekwangia histidinii sp. nov., Ohtaekwangia cretensis sp. nov., Ohtaekwangia indiensis sp. nov., Ohtaekwangia reichenbachii sp. nov. from diverse environment.</title>
        <authorList>
            <person name="Octaviana S."/>
        </authorList>
    </citation>
    <scope>NUCLEOTIDE SEQUENCE [LARGE SCALE GENOMIC DNA]</scope>
    <source>
        <strain evidence="2 3">PWU37</strain>
    </source>
</reference>
<dbReference type="AlphaFoldDB" id="A0AAP2D913"/>
<dbReference type="InterPro" id="IPR012349">
    <property type="entry name" value="Split_barrel_FMN-bd"/>
</dbReference>
<evidence type="ECO:0000313" key="2">
    <source>
        <dbReference type="EMBL" id="MBT1686681.1"/>
    </source>
</evidence>
<keyword evidence="3" id="KW-1185">Reference proteome</keyword>
<dbReference type="InterPro" id="IPR038725">
    <property type="entry name" value="YdaG_split_barrel_FMN-bd"/>
</dbReference>
<dbReference type="Proteomes" id="UP001319180">
    <property type="component" value="Unassembled WGS sequence"/>
</dbReference>
<dbReference type="EMBL" id="JAHESC010000010">
    <property type="protein sequence ID" value="MBT1686681.1"/>
    <property type="molecule type" value="Genomic_DNA"/>
</dbReference>
<proteinExistence type="predicted"/>
<dbReference type="InterPro" id="IPR052917">
    <property type="entry name" value="Stress-Dev_Protein"/>
</dbReference>
<dbReference type="SUPFAM" id="SSF50475">
    <property type="entry name" value="FMN-binding split barrel"/>
    <property type="match status" value="1"/>
</dbReference>
<feature type="domain" description="General stress protein FMN-binding split barrel" evidence="1">
    <location>
        <begin position="10"/>
        <end position="143"/>
    </location>
</feature>
<dbReference type="PANTHER" id="PTHR34818:SF1">
    <property type="entry name" value="PROTEIN BLI-3"/>
    <property type="match status" value="1"/>
</dbReference>
<name>A0AAP2D913_9BACT</name>
<dbReference type="Gene3D" id="2.30.110.10">
    <property type="entry name" value="Electron Transport, Fmn-binding Protein, Chain A"/>
    <property type="match status" value="1"/>
</dbReference>
<comment type="caution">
    <text evidence="2">The sequence shown here is derived from an EMBL/GenBank/DDBJ whole genome shotgun (WGS) entry which is preliminary data.</text>
</comment>
<protein>
    <submittedName>
        <fullName evidence="2">Pyridoxamine 5'-phosphate oxidase family protein</fullName>
    </submittedName>
</protein>
<dbReference type="Pfam" id="PF16242">
    <property type="entry name" value="Pyrid_ox_like"/>
    <property type="match status" value="1"/>
</dbReference>
<sequence>MKTAPEYPPAIQKFKELLNDVEVCMLMTTDSAGKTTSRPMMTLDVDRDGHIWFFTNELSDKVQDATGHTAVSLIYARPSKNIYIHINGTCTIVRDKAKERELWVPPLTEWFPLGLQDPKLCLIRIVPDEAHYWESTLSKMIAFI</sequence>
<dbReference type="PANTHER" id="PTHR34818">
    <property type="entry name" value="PROTEIN BLI-3"/>
    <property type="match status" value="1"/>
</dbReference>
<evidence type="ECO:0000313" key="3">
    <source>
        <dbReference type="Proteomes" id="UP001319180"/>
    </source>
</evidence>
<dbReference type="RefSeq" id="WP_254089918.1">
    <property type="nucleotide sequence ID" value="NZ_JAHESC010000010.1"/>
</dbReference>
<organism evidence="2 3">
    <name type="scientific">Dawidia soli</name>
    <dbReference type="NCBI Taxonomy" id="2782352"/>
    <lineage>
        <taxon>Bacteria</taxon>
        <taxon>Pseudomonadati</taxon>
        <taxon>Bacteroidota</taxon>
        <taxon>Cytophagia</taxon>
        <taxon>Cytophagales</taxon>
        <taxon>Chryseotaleaceae</taxon>
        <taxon>Dawidia</taxon>
    </lineage>
</organism>
<evidence type="ECO:0000259" key="1">
    <source>
        <dbReference type="Pfam" id="PF16242"/>
    </source>
</evidence>